<evidence type="ECO:0000313" key="2">
    <source>
        <dbReference type="Proteomes" id="UP001307889"/>
    </source>
</evidence>
<dbReference type="Proteomes" id="UP001307889">
    <property type="component" value="Chromosome 13"/>
</dbReference>
<proteinExistence type="predicted"/>
<gene>
    <name evidence="1" type="ORF">NTJ_14418</name>
</gene>
<sequence>MREGVLIFPKRSSGNGVQYTLRTSLSYRGRYPLSSNRCYRHLPPAFNILASRFILSLGELFRMGCLSFALSHMIQHFTIRLSANFEKFHCRGLKGATIDVEVEEILCQFWGKWK</sequence>
<accession>A0ABN7BB89</accession>
<organism evidence="1 2">
    <name type="scientific">Nesidiocoris tenuis</name>
    <dbReference type="NCBI Taxonomy" id="355587"/>
    <lineage>
        <taxon>Eukaryota</taxon>
        <taxon>Metazoa</taxon>
        <taxon>Ecdysozoa</taxon>
        <taxon>Arthropoda</taxon>
        <taxon>Hexapoda</taxon>
        <taxon>Insecta</taxon>
        <taxon>Pterygota</taxon>
        <taxon>Neoptera</taxon>
        <taxon>Paraneoptera</taxon>
        <taxon>Hemiptera</taxon>
        <taxon>Heteroptera</taxon>
        <taxon>Panheteroptera</taxon>
        <taxon>Cimicomorpha</taxon>
        <taxon>Miridae</taxon>
        <taxon>Dicyphina</taxon>
        <taxon>Nesidiocoris</taxon>
    </lineage>
</organism>
<keyword evidence="2" id="KW-1185">Reference proteome</keyword>
<reference evidence="1 2" key="1">
    <citation type="submission" date="2023-09" db="EMBL/GenBank/DDBJ databases">
        <title>Nesidiocoris tenuis whole genome shotgun sequence.</title>
        <authorList>
            <person name="Shibata T."/>
            <person name="Shimoda M."/>
            <person name="Kobayashi T."/>
            <person name="Uehara T."/>
        </authorList>
    </citation>
    <scope>NUCLEOTIDE SEQUENCE [LARGE SCALE GENOMIC DNA]</scope>
    <source>
        <strain evidence="1 2">Japan</strain>
    </source>
</reference>
<protein>
    <submittedName>
        <fullName evidence="1">Uncharacterized protein</fullName>
    </submittedName>
</protein>
<dbReference type="EMBL" id="AP028921">
    <property type="protein sequence ID" value="BET01602.1"/>
    <property type="molecule type" value="Genomic_DNA"/>
</dbReference>
<name>A0ABN7BB89_9HEMI</name>
<evidence type="ECO:0000313" key="1">
    <source>
        <dbReference type="EMBL" id="BET01602.1"/>
    </source>
</evidence>